<dbReference type="Pfam" id="PF13416">
    <property type="entry name" value="SBP_bac_8"/>
    <property type="match status" value="1"/>
</dbReference>
<dbReference type="PANTHER" id="PTHR43649">
    <property type="entry name" value="ARABINOSE-BINDING PROTEIN-RELATED"/>
    <property type="match status" value="1"/>
</dbReference>
<dbReference type="PROSITE" id="PS51257">
    <property type="entry name" value="PROKAR_LIPOPROTEIN"/>
    <property type="match status" value="1"/>
</dbReference>
<protein>
    <submittedName>
        <fullName evidence="2">ABC transporter substrate-binding protein</fullName>
    </submittedName>
</protein>
<evidence type="ECO:0000313" key="2">
    <source>
        <dbReference type="EMBL" id="AJG99674.1"/>
    </source>
</evidence>
<name>A0A0B5QBV7_CLOBE</name>
<dbReference type="InterPro" id="IPR006059">
    <property type="entry name" value="SBP"/>
</dbReference>
<dbReference type="Proteomes" id="UP000031866">
    <property type="component" value="Chromosome"/>
</dbReference>
<keyword evidence="1" id="KW-0732">Signal</keyword>
<dbReference type="AlphaFoldDB" id="A0A0B5QBV7"/>
<dbReference type="RefSeq" id="WP_041897185.1">
    <property type="nucleotide sequence ID" value="NZ_CP010086.2"/>
</dbReference>
<feature type="signal peptide" evidence="1">
    <location>
        <begin position="1"/>
        <end position="23"/>
    </location>
</feature>
<feature type="chain" id="PRO_5038333605" evidence="1">
    <location>
        <begin position="24"/>
        <end position="489"/>
    </location>
</feature>
<organism evidence="2 3">
    <name type="scientific">Clostridium beijerinckii</name>
    <name type="common">Clostridium MP</name>
    <dbReference type="NCBI Taxonomy" id="1520"/>
    <lineage>
        <taxon>Bacteria</taxon>
        <taxon>Bacillati</taxon>
        <taxon>Bacillota</taxon>
        <taxon>Clostridia</taxon>
        <taxon>Eubacteriales</taxon>
        <taxon>Clostridiaceae</taxon>
        <taxon>Clostridium</taxon>
    </lineage>
</organism>
<proteinExistence type="predicted"/>
<accession>A0A0B5QBV7</accession>
<dbReference type="InterPro" id="IPR050490">
    <property type="entry name" value="Bact_solute-bd_prot1"/>
</dbReference>
<dbReference type="PANTHER" id="PTHR43649:SF12">
    <property type="entry name" value="DIACETYLCHITOBIOSE BINDING PROTEIN DASA"/>
    <property type="match status" value="1"/>
</dbReference>
<gene>
    <name evidence="2" type="ORF">LF65_03108</name>
</gene>
<dbReference type="Gene3D" id="3.40.190.10">
    <property type="entry name" value="Periplasmic binding protein-like II"/>
    <property type="match status" value="1"/>
</dbReference>
<evidence type="ECO:0000313" key="3">
    <source>
        <dbReference type="Proteomes" id="UP000031866"/>
    </source>
</evidence>
<sequence length="489" mass="55750">MLKNFRTLSITIVMLLINSIAFTGCKIDTRDNYGLDKDNPVAVEVWHYYNGIQKIEFDKMVEEFNKSVGKDKGIIVEAFNQGSVSELTDKVIDITKKKVGAEKMPDAFMAYPDTAYEIEKLGLLSDFGKYMSENEINKYIDSYINEGKLDTEDKLTIFPLAKSTEILIVNKTDWETFSKETNADISEFDTWEGIANLAKKYYDWTDRKTEAKDDGKTFFGRDAMANYMIIGSQELGEEIFKVTNGKLEVNINEKVMRKLWDNFYVPYINGYYGAYGRFRSDDAKVGNIIALVGSTSGAGYFPDSVITNDDQNYKIESMILPLPKFKDSKVGYMPQQGAGMVMIKSDSRHEYAVTEFLKWFTDSDRNAKFSIAAGYLPVKKEANHSEFIEGKINNNDVLDVPKKSQEAVLEAIDQERTYKFYASKAFNGADEARDILEKSMLEKAKIDREKVKSLLKKGISREEAIKSFNTDDNFNNWLEDLRKSINAVT</sequence>
<dbReference type="EMBL" id="CP010086">
    <property type="protein sequence ID" value="AJG99674.1"/>
    <property type="molecule type" value="Genomic_DNA"/>
</dbReference>
<evidence type="ECO:0000256" key="1">
    <source>
        <dbReference type="SAM" id="SignalP"/>
    </source>
</evidence>
<reference evidence="3" key="1">
    <citation type="submission" date="2014-12" db="EMBL/GenBank/DDBJ databases">
        <title>Genome sequence of Clostridium beijerinckii strain 59B.</title>
        <authorList>
            <person name="Little G.T."/>
            <person name="Minton N.P."/>
        </authorList>
    </citation>
    <scope>NUCLEOTIDE SEQUENCE [LARGE SCALE GENOMIC DNA]</scope>
    <source>
        <strain evidence="3">59B</strain>
    </source>
</reference>
<dbReference type="KEGG" id="cbei:LF65_03108"/>
<dbReference type="STRING" id="1520.LF65_03108"/>
<dbReference type="SUPFAM" id="SSF53850">
    <property type="entry name" value="Periplasmic binding protein-like II"/>
    <property type="match status" value="1"/>
</dbReference>
<dbReference type="OrthoDB" id="9764785at2"/>